<protein>
    <submittedName>
        <fullName evidence="2">Uncharacterized protein</fullName>
    </submittedName>
</protein>
<name>A0A430QJ51_SCHBO</name>
<evidence type="ECO:0000313" key="2">
    <source>
        <dbReference type="EMBL" id="RTG87738.1"/>
    </source>
</evidence>
<organism evidence="2 3">
    <name type="scientific">Schistosoma bovis</name>
    <name type="common">Blood fluke</name>
    <dbReference type="NCBI Taxonomy" id="6184"/>
    <lineage>
        <taxon>Eukaryota</taxon>
        <taxon>Metazoa</taxon>
        <taxon>Spiralia</taxon>
        <taxon>Lophotrochozoa</taxon>
        <taxon>Platyhelminthes</taxon>
        <taxon>Trematoda</taxon>
        <taxon>Digenea</taxon>
        <taxon>Strigeidida</taxon>
        <taxon>Schistosomatoidea</taxon>
        <taxon>Schistosomatidae</taxon>
        <taxon>Schistosoma</taxon>
    </lineage>
</organism>
<evidence type="ECO:0000313" key="3">
    <source>
        <dbReference type="Proteomes" id="UP000290809"/>
    </source>
</evidence>
<feature type="compositionally biased region" description="Basic and acidic residues" evidence="1">
    <location>
        <begin position="76"/>
        <end position="91"/>
    </location>
</feature>
<accession>A0A430QJ51</accession>
<feature type="region of interest" description="Disordered" evidence="1">
    <location>
        <begin position="1"/>
        <end position="91"/>
    </location>
</feature>
<comment type="caution">
    <text evidence="2">The sequence shown here is derived from an EMBL/GenBank/DDBJ whole genome shotgun (WGS) entry which is preliminary data.</text>
</comment>
<proteinExistence type="predicted"/>
<keyword evidence="3" id="KW-1185">Reference proteome</keyword>
<reference evidence="2 3" key="1">
    <citation type="journal article" date="2019" name="PLoS Pathog.">
        <title>Genome sequence of the bovine parasite Schistosoma bovis Tanzania.</title>
        <authorList>
            <person name="Oey H."/>
            <person name="Zakrzewski M."/>
            <person name="Gobert G."/>
            <person name="Gravermann K."/>
            <person name="Stoye J."/>
            <person name="Jones M."/>
            <person name="Mcmanus D."/>
            <person name="Krause L."/>
        </authorList>
    </citation>
    <scope>NUCLEOTIDE SEQUENCE [LARGE SCALE GENOMIC DNA]</scope>
    <source>
        <strain evidence="2 3">TAN1997</strain>
    </source>
</reference>
<evidence type="ECO:0000256" key="1">
    <source>
        <dbReference type="SAM" id="MobiDB-lite"/>
    </source>
</evidence>
<dbReference type="AlphaFoldDB" id="A0A430QJ51"/>
<feature type="region of interest" description="Disordered" evidence="1">
    <location>
        <begin position="519"/>
        <end position="544"/>
    </location>
</feature>
<sequence>MSSQPISRHRKQHFPRLERRKLITPLSQNLPLQEYDSDEDPVYISKHPRSSLISTSHKPFRPVKTDSKDTNGSSGRPDKRARDEHNEQERSRRRELAVIYELIRCSFSNDDLRYLGHCNGPKSVDKLSYPQVLQIAYQLLREEQHNLTLFEKSLNDLKLIEKEFVRAGLPVPERPKCPYILDTYRKMVQLVDNLLRHDKLEKTKQPLFLSILFVHILCKFHYILELIMSSQPISRHRKQHFPRLERRKLITPLSQNLPLQEYDSDEDPVYISKHPRSSLISTSHKPFRPVKTDSKDTNGSSGRPDKRARDEHNEQERSRRRELAVIYELIRCSFSNDDLRYLGHCNGPKSVDKLSYPQVLQIAYQLLREEQHNLTLFEKSLNDLKLIEKEFVRAGLPVPERPKCPYILDTYRKMVQLVDNLLRHDKLARSVDGVYEVTPAERAAIGDQEMSFLLPRSHHTSTSTSSTTDYSDRIRGRRSFNLINRSNYTDNYLERDDTRSCFSNWSNVSATQSKFKRSSSSASLDYGAEDDTDSNLLPPTPPSINHLCSTTSTCNNDNNNNNSSNQWLGNPEFLDILSELKEDPDSRNEFETPTEEIDDDVDVDGLLLNFISDETLN</sequence>
<dbReference type="EMBL" id="QMKO01001647">
    <property type="protein sequence ID" value="RTG87738.1"/>
    <property type="molecule type" value="Genomic_DNA"/>
</dbReference>
<feature type="region of interest" description="Disordered" evidence="1">
    <location>
        <begin position="280"/>
        <end position="317"/>
    </location>
</feature>
<gene>
    <name evidence="2" type="ORF">DC041_0005795</name>
</gene>
<dbReference type="Proteomes" id="UP000290809">
    <property type="component" value="Unassembled WGS sequence"/>
</dbReference>
<feature type="compositionally biased region" description="Basic and acidic residues" evidence="1">
    <location>
        <begin position="303"/>
        <end position="317"/>
    </location>
</feature>